<sequence length="160" mass="18502">MASKGGFAGLFGDVPRYPWSQSLRVFIATIDVRLHKQASAELSFNNKANNNRLKVPMPVPLDEFTSERSLRLTTSTLRSHYDDELSNMPTPSPTETIMNRYLRSYDDPFSAFNPRYSDPSRNYRFVVMSRYRNSRLLWVWILSGSDTIELDLRLCLLDTP</sequence>
<dbReference type="AlphaFoldDB" id="A0A3M2S414"/>
<evidence type="ECO:0000313" key="1">
    <source>
        <dbReference type="EMBL" id="RMJ12291.1"/>
    </source>
</evidence>
<gene>
    <name evidence="1" type="ORF">CDV36_008068</name>
</gene>
<accession>A0A3M2S414</accession>
<dbReference type="EMBL" id="NKUJ01000141">
    <property type="protein sequence ID" value="RMJ12291.1"/>
    <property type="molecule type" value="Genomic_DNA"/>
</dbReference>
<reference evidence="1 2" key="1">
    <citation type="submission" date="2017-06" db="EMBL/GenBank/DDBJ databases">
        <title>Comparative genomic analysis of Ambrosia Fusariam Clade fungi.</title>
        <authorList>
            <person name="Stajich J.E."/>
            <person name="Carrillo J."/>
            <person name="Kijimoto T."/>
            <person name="Eskalen A."/>
            <person name="O'Donnell K."/>
            <person name="Kasson M."/>
        </authorList>
    </citation>
    <scope>NUCLEOTIDE SEQUENCE [LARGE SCALE GENOMIC DNA]</scope>
    <source>
        <strain evidence="1">UCR3666</strain>
    </source>
</reference>
<evidence type="ECO:0000313" key="2">
    <source>
        <dbReference type="Proteomes" id="UP000277212"/>
    </source>
</evidence>
<comment type="caution">
    <text evidence="1">The sequence shown here is derived from an EMBL/GenBank/DDBJ whole genome shotgun (WGS) entry which is preliminary data.</text>
</comment>
<name>A0A3M2S414_9HYPO</name>
<protein>
    <submittedName>
        <fullName evidence="1">Uncharacterized protein</fullName>
    </submittedName>
</protein>
<dbReference type="Proteomes" id="UP000277212">
    <property type="component" value="Unassembled WGS sequence"/>
</dbReference>
<proteinExistence type="predicted"/>
<keyword evidence="2" id="KW-1185">Reference proteome</keyword>
<organism evidence="1 2">
    <name type="scientific">Fusarium kuroshium</name>
    <dbReference type="NCBI Taxonomy" id="2010991"/>
    <lineage>
        <taxon>Eukaryota</taxon>
        <taxon>Fungi</taxon>
        <taxon>Dikarya</taxon>
        <taxon>Ascomycota</taxon>
        <taxon>Pezizomycotina</taxon>
        <taxon>Sordariomycetes</taxon>
        <taxon>Hypocreomycetidae</taxon>
        <taxon>Hypocreales</taxon>
        <taxon>Nectriaceae</taxon>
        <taxon>Fusarium</taxon>
        <taxon>Fusarium solani species complex</taxon>
    </lineage>
</organism>